<keyword evidence="3" id="KW-1185">Reference proteome</keyword>
<dbReference type="InterPro" id="IPR036736">
    <property type="entry name" value="ACP-like_sf"/>
</dbReference>
<evidence type="ECO:0000259" key="1">
    <source>
        <dbReference type="PROSITE" id="PS50075"/>
    </source>
</evidence>
<accession>A0ABQ6GMX3</accession>
<dbReference type="Gene3D" id="1.10.1200.10">
    <property type="entry name" value="ACP-like"/>
    <property type="match status" value="1"/>
</dbReference>
<feature type="domain" description="Carrier" evidence="1">
    <location>
        <begin position="1"/>
        <end position="73"/>
    </location>
</feature>
<evidence type="ECO:0000313" key="2">
    <source>
        <dbReference type="EMBL" id="GLX70691.1"/>
    </source>
</evidence>
<dbReference type="Proteomes" id="UP001157114">
    <property type="component" value="Unassembled WGS sequence"/>
</dbReference>
<dbReference type="EMBL" id="BSSQ01000019">
    <property type="protein sequence ID" value="GLX70691.1"/>
    <property type="molecule type" value="Genomic_DNA"/>
</dbReference>
<name>A0ABQ6GMX3_9BACL</name>
<dbReference type="InterPro" id="IPR009081">
    <property type="entry name" value="PP-bd_ACP"/>
</dbReference>
<reference evidence="2 3" key="1">
    <citation type="submission" date="2023-03" db="EMBL/GenBank/DDBJ databases">
        <title>Draft genome sequence of the bacteria which degrade cell wall of Tricholomamatutake.</title>
        <authorList>
            <person name="Konishi Y."/>
            <person name="Fukuta Y."/>
            <person name="Shirasaka N."/>
        </authorList>
    </citation>
    <scope>NUCLEOTIDE SEQUENCE [LARGE SCALE GENOMIC DNA]</scope>
    <source>
        <strain evidence="3">mu1</strain>
    </source>
</reference>
<dbReference type="SUPFAM" id="SSF47336">
    <property type="entry name" value="ACP-like"/>
    <property type="match status" value="1"/>
</dbReference>
<sequence>MDELLKILEDMHPDIDFRQCDTLIKDKVLDSFDIVTLLAEIDAEFGVTIPVEEITPDNFNSAQALYALISRLSDDL</sequence>
<proteinExistence type="predicted"/>
<evidence type="ECO:0000313" key="3">
    <source>
        <dbReference type="Proteomes" id="UP001157114"/>
    </source>
</evidence>
<dbReference type="PROSITE" id="PS50075">
    <property type="entry name" value="CARRIER"/>
    <property type="match status" value="1"/>
</dbReference>
<protein>
    <recommendedName>
        <fullName evidence="1">Carrier domain-containing protein</fullName>
    </recommendedName>
</protein>
<organism evidence="2 3">
    <name type="scientific">Paenibacillus glycanilyticus</name>
    <dbReference type="NCBI Taxonomy" id="126569"/>
    <lineage>
        <taxon>Bacteria</taxon>
        <taxon>Bacillati</taxon>
        <taxon>Bacillota</taxon>
        <taxon>Bacilli</taxon>
        <taxon>Bacillales</taxon>
        <taxon>Paenibacillaceae</taxon>
        <taxon>Paenibacillus</taxon>
    </lineage>
</organism>
<dbReference type="Pfam" id="PF00550">
    <property type="entry name" value="PP-binding"/>
    <property type="match status" value="1"/>
</dbReference>
<dbReference type="RefSeq" id="WP_284241466.1">
    <property type="nucleotide sequence ID" value="NZ_BSSQ01000019.1"/>
</dbReference>
<gene>
    <name evidence="2" type="ORF">MU1_50370</name>
</gene>
<comment type="caution">
    <text evidence="2">The sequence shown here is derived from an EMBL/GenBank/DDBJ whole genome shotgun (WGS) entry which is preliminary data.</text>
</comment>